<dbReference type="KEGG" id="dli:dnl_27040"/>
<dbReference type="SUPFAM" id="SSF56300">
    <property type="entry name" value="Metallo-dependent phosphatases"/>
    <property type="match status" value="1"/>
</dbReference>
<dbReference type="GO" id="GO:0009166">
    <property type="term" value="P:nucleotide catabolic process"/>
    <property type="evidence" value="ECO:0007669"/>
    <property type="project" value="InterPro"/>
</dbReference>
<dbReference type="PANTHER" id="PTHR11575">
    <property type="entry name" value="5'-NUCLEOTIDASE-RELATED"/>
    <property type="match status" value="1"/>
</dbReference>
<reference evidence="1" key="1">
    <citation type="journal article" date="2021" name="Microb. Physiol.">
        <title>Proteogenomic Insights into the Physiology of Marine, Sulfate-Reducing, Filamentous Desulfonema limicola and Desulfonema magnum.</title>
        <authorList>
            <person name="Schnaars V."/>
            <person name="Wohlbrand L."/>
            <person name="Scheve S."/>
            <person name="Hinrichs C."/>
            <person name="Reinhardt R."/>
            <person name="Rabus R."/>
        </authorList>
    </citation>
    <scope>NUCLEOTIDE SEQUENCE</scope>
    <source>
        <strain evidence="1">5ac10</strain>
    </source>
</reference>
<name>A0A975B7P6_9BACT</name>
<dbReference type="InterPro" id="IPR006179">
    <property type="entry name" value="5_nucleotidase/apyrase"/>
</dbReference>
<protein>
    <submittedName>
        <fullName evidence="1">Phosphatase domain-containing protein</fullName>
    </submittedName>
</protein>
<dbReference type="Proteomes" id="UP000663720">
    <property type="component" value="Chromosome"/>
</dbReference>
<dbReference type="PANTHER" id="PTHR11575:SF24">
    <property type="entry name" value="5'-NUCLEOTIDASE"/>
    <property type="match status" value="1"/>
</dbReference>
<sequence>MQTIKKEEGEVLLLECGDIFPHQISDVQTEPDCKEDTISENSESEVIARILVNGMNQMGYTAMAPGPFDFSLGLEFLEKISSEFTFPLITSNLVYKKNGVSFGKKYLIKKIGNINVGIIGIMAVDSFKVLPITQQPMELEIIPPEQALADLLPEVKQQADAIILLSQCSYEETNLLLKSLKEINFAIVSGNIPEQEQSFERIVLAKNLYGTTLGCLNLFPSPENQFTIKSKTILLDKSIPKDEIIHKMIIKEIVNRRDREVEKQAKALWRLSPQEYLEYLQKQQTDIKGQKK</sequence>
<dbReference type="AlphaFoldDB" id="A0A975B7P6"/>
<evidence type="ECO:0000313" key="1">
    <source>
        <dbReference type="EMBL" id="QTA80401.1"/>
    </source>
</evidence>
<dbReference type="InterPro" id="IPR029052">
    <property type="entry name" value="Metallo-depent_PP-like"/>
</dbReference>
<keyword evidence="2" id="KW-1185">Reference proteome</keyword>
<accession>A0A975B7P6</accession>
<proteinExistence type="predicted"/>
<evidence type="ECO:0000313" key="2">
    <source>
        <dbReference type="Proteomes" id="UP000663720"/>
    </source>
</evidence>
<dbReference type="GO" id="GO:0030288">
    <property type="term" value="C:outer membrane-bounded periplasmic space"/>
    <property type="evidence" value="ECO:0007669"/>
    <property type="project" value="TreeGrafter"/>
</dbReference>
<dbReference type="EMBL" id="CP061799">
    <property type="protein sequence ID" value="QTA80401.1"/>
    <property type="molecule type" value="Genomic_DNA"/>
</dbReference>
<dbReference type="Gene3D" id="3.60.21.10">
    <property type="match status" value="1"/>
</dbReference>
<dbReference type="GO" id="GO:0016787">
    <property type="term" value="F:hydrolase activity"/>
    <property type="evidence" value="ECO:0007669"/>
    <property type="project" value="InterPro"/>
</dbReference>
<organism evidence="1 2">
    <name type="scientific">Desulfonema limicola</name>
    <dbReference type="NCBI Taxonomy" id="45656"/>
    <lineage>
        <taxon>Bacteria</taxon>
        <taxon>Pseudomonadati</taxon>
        <taxon>Thermodesulfobacteriota</taxon>
        <taxon>Desulfobacteria</taxon>
        <taxon>Desulfobacterales</taxon>
        <taxon>Desulfococcaceae</taxon>
        <taxon>Desulfonema</taxon>
    </lineage>
</organism>
<gene>
    <name evidence="1" type="ORF">dnl_27040</name>
</gene>